<sequence length="287" mass="29715">MNHSRIAKGIALACAAIMSFGTLSACGGSSSGSSSDSSVTTVASGKLTVGVIDIPPFSSYNGGDPKGIDVEIIKKIAKDNNLTPVWQQATYADAVQSISSGIIDVAIGTIDATAKRKQAVDFSASTYLDGLGIAAKASKNVTTIAGLEKLGSVGTVDGYLWVEDLRTILGGKLKTYPSSVELKADFDAGRLDAAIDAYGVQVPQFKADSSIKVALANEHPDKRVRSTVQAPEAAFPFTKGNDSLGKALNDGIKSMRADGSIKKLITDAGLSEGLAKVADKQYVVPLN</sequence>
<gene>
    <name evidence="4" type="ORF">BISU_0849</name>
</gene>
<evidence type="ECO:0000313" key="4">
    <source>
        <dbReference type="EMBL" id="KFJ02923.1"/>
    </source>
</evidence>
<dbReference type="PANTHER" id="PTHR35936">
    <property type="entry name" value="MEMBRANE-BOUND LYTIC MUREIN TRANSGLYCOSYLASE F"/>
    <property type="match status" value="1"/>
</dbReference>
<dbReference type="RefSeq" id="WP_024464154.1">
    <property type="nucleotide sequence ID" value="NZ_CP062939.1"/>
</dbReference>
<dbReference type="InterPro" id="IPR001638">
    <property type="entry name" value="Solute-binding_3/MltF_N"/>
</dbReference>
<protein>
    <submittedName>
        <fullName evidence="4">Amino acid ABC transporter substrate-binding protein</fullName>
    </submittedName>
</protein>
<dbReference type="Proteomes" id="UP000029055">
    <property type="component" value="Unassembled WGS sequence"/>
</dbReference>
<name>A0A087E572_9BIFI</name>
<evidence type="ECO:0000256" key="1">
    <source>
        <dbReference type="ARBA" id="ARBA00022729"/>
    </source>
</evidence>
<dbReference type="eggNOG" id="COG0834">
    <property type="taxonomic scope" value="Bacteria"/>
</dbReference>
<accession>A0A087E572</accession>
<reference evidence="4 5" key="1">
    <citation type="submission" date="2014-03" db="EMBL/GenBank/DDBJ databases">
        <title>Genomics of Bifidobacteria.</title>
        <authorList>
            <person name="Ventura M."/>
            <person name="Milani C."/>
            <person name="Lugli G.A."/>
        </authorList>
    </citation>
    <scope>NUCLEOTIDE SEQUENCE [LARGE SCALE GENOMIC DNA]</scope>
    <source>
        <strain evidence="4 5">LMG 11597</strain>
    </source>
</reference>
<dbReference type="Gene3D" id="3.40.190.10">
    <property type="entry name" value="Periplasmic binding protein-like II"/>
    <property type="match status" value="2"/>
</dbReference>
<dbReference type="AlphaFoldDB" id="A0A087E572"/>
<organism evidence="4 5">
    <name type="scientific">Bifidobacterium subtile</name>
    <dbReference type="NCBI Taxonomy" id="77635"/>
    <lineage>
        <taxon>Bacteria</taxon>
        <taxon>Bacillati</taxon>
        <taxon>Actinomycetota</taxon>
        <taxon>Actinomycetes</taxon>
        <taxon>Bifidobacteriales</taxon>
        <taxon>Bifidobacteriaceae</taxon>
        <taxon>Bifidobacterium</taxon>
    </lineage>
</organism>
<keyword evidence="5" id="KW-1185">Reference proteome</keyword>
<keyword evidence="1 2" id="KW-0732">Signal</keyword>
<dbReference type="CDD" id="cd13530">
    <property type="entry name" value="PBP2_peptides_like"/>
    <property type="match status" value="1"/>
</dbReference>
<comment type="caution">
    <text evidence="4">The sequence shown here is derived from an EMBL/GenBank/DDBJ whole genome shotgun (WGS) entry which is preliminary data.</text>
</comment>
<feature type="domain" description="Solute-binding protein family 3/N-terminal" evidence="3">
    <location>
        <begin position="46"/>
        <end position="268"/>
    </location>
</feature>
<dbReference type="SUPFAM" id="SSF53850">
    <property type="entry name" value="Periplasmic binding protein-like II"/>
    <property type="match status" value="1"/>
</dbReference>
<dbReference type="OrthoDB" id="8454826at2"/>
<dbReference type="SMART" id="SM00062">
    <property type="entry name" value="PBPb"/>
    <property type="match status" value="1"/>
</dbReference>
<dbReference type="STRING" id="77635.BISU_0849"/>
<proteinExistence type="predicted"/>
<evidence type="ECO:0000259" key="3">
    <source>
        <dbReference type="SMART" id="SM00062"/>
    </source>
</evidence>
<evidence type="ECO:0000256" key="2">
    <source>
        <dbReference type="SAM" id="SignalP"/>
    </source>
</evidence>
<feature type="signal peptide" evidence="2">
    <location>
        <begin position="1"/>
        <end position="25"/>
    </location>
</feature>
<dbReference type="Pfam" id="PF00497">
    <property type="entry name" value="SBP_bac_3"/>
    <property type="match status" value="1"/>
</dbReference>
<feature type="chain" id="PRO_5001820530" evidence="2">
    <location>
        <begin position="26"/>
        <end position="287"/>
    </location>
</feature>
<dbReference type="PROSITE" id="PS51257">
    <property type="entry name" value="PROKAR_LIPOPROTEIN"/>
    <property type="match status" value="1"/>
</dbReference>
<dbReference type="EMBL" id="JGZR01000007">
    <property type="protein sequence ID" value="KFJ02923.1"/>
    <property type="molecule type" value="Genomic_DNA"/>
</dbReference>
<dbReference type="PANTHER" id="PTHR35936:SF17">
    <property type="entry name" value="ARGININE-BINDING EXTRACELLULAR PROTEIN ARTP"/>
    <property type="match status" value="1"/>
</dbReference>
<evidence type="ECO:0000313" key="5">
    <source>
        <dbReference type="Proteomes" id="UP000029055"/>
    </source>
</evidence>